<evidence type="ECO:0000256" key="4">
    <source>
        <dbReference type="ARBA" id="ARBA00013282"/>
    </source>
</evidence>
<comment type="function">
    <text evidence="1">This protein may play a role in the biosynthesis of the prosthetic group of nitrogenase (FeMo cofactor).</text>
</comment>
<dbReference type="Gene3D" id="3.40.50.1980">
    <property type="entry name" value="Nitrogenase molybdenum iron protein domain"/>
    <property type="match status" value="3"/>
</dbReference>
<dbReference type="NCBIfam" id="TIGR01285">
    <property type="entry name" value="nifN"/>
    <property type="match status" value="1"/>
</dbReference>
<dbReference type="PROSITE" id="PS00699">
    <property type="entry name" value="NITROGENASE_1_1"/>
    <property type="match status" value="1"/>
</dbReference>
<protein>
    <recommendedName>
        <fullName evidence="4">Nitrogenase iron-molybdenum cofactor biosynthesis protein NifN</fullName>
    </recommendedName>
</protein>
<dbReference type="PROSITE" id="PS51257">
    <property type="entry name" value="PROKAR_LIPOPROTEIN"/>
    <property type="match status" value="1"/>
</dbReference>
<dbReference type="AlphaFoldDB" id="R9PT47"/>
<evidence type="ECO:0000256" key="3">
    <source>
        <dbReference type="ARBA" id="ARBA00011002"/>
    </source>
</evidence>
<dbReference type="OrthoDB" id="9800746at2"/>
<dbReference type="UniPathway" id="UPA00782"/>
<dbReference type="GO" id="GO:0065003">
    <property type="term" value="P:protein-containing complex assembly"/>
    <property type="evidence" value="ECO:0007669"/>
    <property type="project" value="InterPro"/>
</dbReference>
<evidence type="ECO:0000256" key="5">
    <source>
        <dbReference type="ARBA" id="ARBA00023231"/>
    </source>
</evidence>
<dbReference type="InterPro" id="IPR005975">
    <property type="entry name" value="Nase_Mo-Fe_CF"/>
</dbReference>
<comment type="pathway">
    <text evidence="2">Cofactor biosynthesis; Fe-Mo cofactor biosynthesis.</text>
</comment>
<evidence type="ECO:0000259" key="7">
    <source>
        <dbReference type="Pfam" id="PF00148"/>
    </source>
</evidence>
<evidence type="ECO:0000313" key="8">
    <source>
        <dbReference type="EMBL" id="GAD01791.1"/>
    </source>
</evidence>
<organism evidence="8 9">
    <name type="scientific">Agarivorans albus MKT 106</name>
    <dbReference type="NCBI Taxonomy" id="1331007"/>
    <lineage>
        <taxon>Bacteria</taxon>
        <taxon>Pseudomonadati</taxon>
        <taxon>Pseudomonadota</taxon>
        <taxon>Gammaproteobacteria</taxon>
        <taxon>Alteromonadales</taxon>
        <taxon>Alteromonadaceae</taxon>
        <taxon>Agarivorans</taxon>
    </lineage>
</organism>
<dbReference type="GO" id="GO:0016163">
    <property type="term" value="F:nitrogenase activity"/>
    <property type="evidence" value="ECO:0007669"/>
    <property type="project" value="InterPro"/>
</dbReference>
<proteinExistence type="inferred from homology"/>
<sequence>MTNKVSVKRSALVEQPLKTSAATGATLACMGLDNSIPLMHGSQGCGAFAKVYLIQHYREPIPLQNTAIDHIAAVMGGDDNLSSALKLLCEKHQAALIVVMTTGLTEMQGCDVVRVVREFKTQHPQFSNKRIVSVNTPDFTGSMQSGFASTIEACMQQLLVEKQLSVPKLDSNIQQLNVFVSCALTSADLELIARYCEAFGFNPVLVPNLSDSLDGHLADDDFSVTSTGGTGLSQLASCIHSKASLVFGESMLPAASVLEKHYQVPSLFMGTGMGMQQTDQLVMKLAELSNKPVPQWITRQRKRLQDALLDSHFLLSDAKVAIALEPDLAAGYCEVFSEVGASVERVVTTLNVTSLPQLKTNSVVVGDLSDLELCVDECELIVGNTHCANMCEPLTPVLRAGFPCHDRFGNSDILQVGYEGARQRLFAMANLLKASHQDEVPAHKSSYRFEPSSCTQPALSS</sequence>
<evidence type="ECO:0000313" key="9">
    <source>
        <dbReference type="Proteomes" id="UP000014461"/>
    </source>
</evidence>
<name>R9PT47_AGAAL</name>
<dbReference type="SUPFAM" id="SSF53807">
    <property type="entry name" value="Helical backbone' metal receptor"/>
    <property type="match status" value="1"/>
</dbReference>
<dbReference type="RefSeq" id="WP_016401559.1">
    <property type="nucleotide sequence ID" value="NZ_BARX01000010.1"/>
</dbReference>
<accession>R9PT47</accession>
<dbReference type="Proteomes" id="UP000014461">
    <property type="component" value="Unassembled WGS sequence"/>
</dbReference>
<dbReference type="Gene3D" id="6.10.250.1090">
    <property type="match status" value="1"/>
</dbReference>
<dbReference type="PANTHER" id="PTHR33712:SF7">
    <property type="entry name" value="LIGHT-INDEPENDENT PROTOCHLOROPHYLLIDE REDUCTASE SUBUNIT B"/>
    <property type="match status" value="1"/>
</dbReference>
<dbReference type="InterPro" id="IPR050152">
    <property type="entry name" value="ChlB/BchB/BchZ"/>
</dbReference>
<feature type="domain" description="Nitrogenase/oxidoreductase component 1" evidence="7">
    <location>
        <begin position="21"/>
        <end position="432"/>
    </location>
</feature>
<dbReference type="EMBL" id="BARX01000010">
    <property type="protein sequence ID" value="GAD01791.1"/>
    <property type="molecule type" value="Genomic_DNA"/>
</dbReference>
<gene>
    <name evidence="8" type="ORF">AALB_1871</name>
</gene>
<dbReference type="PANTHER" id="PTHR33712">
    <property type="entry name" value="LIGHT-INDEPENDENT PROTOCHLOROPHYLLIDE REDUCTASE SUBUNIT B"/>
    <property type="match status" value="1"/>
</dbReference>
<keyword evidence="9" id="KW-1185">Reference proteome</keyword>
<evidence type="ECO:0000256" key="2">
    <source>
        <dbReference type="ARBA" id="ARBA00005155"/>
    </source>
</evidence>
<reference evidence="8" key="1">
    <citation type="journal article" date="2013" name="Genome Announc.">
        <title>Draft Genome Sequence of Agarivorans albus Strain MKT 106T, an Agarolytic Marine Bacterium.</title>
        <authorList>
            <person name="Yasuike M."/>
            <person name="Nakamura Y."/>
            <person name="Kai W."/>
            <person name="Fujiwara A."/>
            <person name="Fukui Y."/>
            <person name="Satomi M."/>
            <person name="Sano M."/>
        </authorList>
    </citation>
    <scope>NUCLEOTIDE SEQUENCE [LARGE SCALE GENOMIC DNA]</scope>
</reference>
<dbReference type="InterPro" id="IPR000318">
    <property type="entry name" value="Nase_comp1_CS"/>
</dbReference>
<dbReference type="STRING" id="1331007.AALB_1871"/>
<evidence type="ECO:0000256" key="1">
    <source>
        <dbReference type="ARBA" id="ARBA00003171"/>
    </source>
</evidence>
<keyword evidence="5 6" id="KW-0535">Nitrogen fixation</keyword>
<evidence type="ECO:0000256" key="6">
    <source>
        <dbReference type="RuleBase" id="RU004021"/>
    </source>
</evidence>
<dbReference type="Pfam" id="PF00148">
    <property type="entry name" value="Oxidored_nitro"/>
    <property type="match status" value="1"/>
</dbReference>
<comment type="similarity">
    <text evidence="3 6">Belongs to the NifD/NifK/NifE/NifN family.</text>
</comment>
<dbReference type="InterPro" id="IPR000510">
    <property type="entry name" value="Nase/OxRdtase_comp1"/>
</dbReference>
<comment type="caution">
    <text evidence="8">The sequence shown here is derived from an EMBL/GenBank/DDBJ whole genome shotgun (WGS) entry which is preliminary data.</text>
</comment>